<name>A0A1H3MUG1_9FIRM</name>
<accession>A0A1H3MUG1</accession>
<keyword evidence="3" id="KW-0813">Transport</keyword>
<dbReference type="OrthoDB" id="9806285at2"/>
<dbReference type="CDD" id="cd03257">
    <property type="entry name" value="ABC_NikE_OppD_transporters"/>
    <property type="match status" value="1"/>
</dbReference>
<organism evidence="11 12">
    <name type="scientific">Proteiniborus ethanoligenes</name>
    <dbReference type="NCBI Taxonomy" id="415015"/>
    <lineage>
        <taxon>Bacteria</taxon>
        <taxon>Bacillati</taxon>
        <taxon>Bacillota</taxon>
        <taxon>Clostridia</taxon>
        <taxon>Eubacteriales</taxon>
        <taxon>Proteiniborus</taxon>
    </lineage>
</organism>
<dbReference type="PANTHER" id="PTHR43297">
    <property type="entry name" value="OLIGOPEPTIDE TRANSPORT ATP-BINDING PROTEIN APPD"/>
    <property type="match status" value="1"/>
</dbReference>
<dbReference type="PANTHER" id="PTHR43297:SF14">
    <property type="entry name" value="ATPASE AAA-TYPE CORE DOMAIN-CONTAINING PROTEIN"/>
    <property type="match status" value="1"/>
</dbReference>
<keyword evidence="6" id="KW-0547">Nucleotide-binding</keyword>
<keyword evidence="5" id="KW-0997">Cell inner membrane</keyword>
<keyword evidence="7 11" id="KW-0067">ATP-binding</keyword>
<protein>
    <submittedName>
        <fullName evidence="11">Peptide/nickel transport system ATP-binding protein</fullName>
    </submittedName>
</protein>
<evidence type="ECO:0000256" key="7">
    <source>
        <dbReference type="ARBA" id="ARBA00022840"/>
    </source>
</evidence>
<dbReference type="InterPro" id="IPR013563">
    <property type="entry name" value="Oligopep_ABC_C"/>
</dbReference>
<dbReference type="RefSeq" id="WP_091727867.1">
    <property type="nucleotide sequence ID" value="NZ_FNQE01000008.1"/>
</dbReference>
<dbReference type="NCBIfam" id="TIGR01727">
    <property type="entry name" value="oligo_HPY"/>
    <property type="match status" value="1"/>
</dbReference>
<keyword evidence="12" id="KW-1185">Reference proteome</keyword>
<reference evidence="12" key="1">
    <citation type="submission" date="2016-10" db="EMBL/GenBank/DDBJ databases">
        <authorList>
            <person name="Varghese N."/>
            <person name="Submissions S."/>
        </authorList>
    </citation>
    <scope>NUCLEOTIDE SEQUENCE [LARGE SCALE GENOMIC DNA]</scope>
    <source>
        <strain evidence="12">DSM 21650</strain>
    </source>
</reference>
<evidence type="ECO:0000259" key="10">
    <source>
        <dbReference type="PROSITE" id="PS50893"/>
    </source>
</evidence>
<comment type="subcellular location">
    <subcellularLocation>
        <location evidence="1">Cell membrane</location>
        <topology evidence="1">Peripheral membrane protein</topology>
    </subcellularLocation>
</comment>
<keyword evidence="4" id="KW-1003">Cell membrane</keyword>
<dbReference type="PROSITE" id="PS00211">
    <property type="entry name" value="ABC_TRANSPORTER_1"/>
    <property type="match status" value="1"/>
</dbReference>
<keyword evidence="8" id="KW-1278">Translocase</keyword>
<evidence type="ECO:0000256" key="2">
    <source>
        <dbReference type="ARBA" id="ARBA00005417"/>
    </source>
</evidence>
<evidence type="ECO:0000256" key="5">
    <source>
        <dbReference type="ARBA" id="ARBA00022519"/>
    </source>
</evidence>
<dbReference type="PROSITE" id="PS50893">
    <property type="entry name" value="ABC_TRANSPORTER_2"/>
    <property type="match status" value="1"/>
</dbReference>
<dbReference type="Pfam" id="PF00005">
    <property type="entry name" value="ABC_tran"/>
    <property type="match status" value="1"/>
</dbReference>
<dbReference type="Gene3D" id="3.40.50.300">
    <property type="entry name" value="P-loop containing nucleotide triphosphate hydrolases"/>
    <property type="match status" value="1"/>
</dbReference>
<dbReference type="Pfam" id="PF08352">
    <property type="entry name" value="oligo_HPY"/>
    <property type="match status" value="1"/>
</dbReference>
<dbReference type="InterPro" id="IPR050388">
    <property type="entry name" value="ABC_Ni/Peptide_Import"/>
</dbReference>
<dbReference type="EMBL" id="FNQE01000008">
    <property type="protein sequence ID" value="SDY80337.1"/>
    <property type="molecule type" value="Genomic_DNA"/>
</dbReference>
<proteinExistence type="inferred from homology"/>
<dbReference type="InterPro" id="IPR017871">
    <property type="entry name" value="ABC_transporter-like_CS"/>
</dbReference>
<evidence type="ECO:0000313" key="12">
    <source>
        <dbReference type="Proteomes" id="UP000198625"/>
    </source>
</evidence>
<dbReference type="GO" id="GO:0015833">
    <property type="term" value="P:peptide transport"/>
    <property type="evidence" value="ECO:0007669"/>
    <property type="project" value="InterPro"/>
</dbReference>
<evidence type="ECO:0000256" key="6">
    <source>
        <dbReference type="ARBA" id="ARBA00022741"/>
    </source>
</evidence>
<dbReference type="InterPro" id="IPR027417">
    <property type="entry name" value="P-loop_NTPase"/>
</dbReference>
<sequence>MNLLEVKNLNIEYVTQEGILNAVEDVSFTLKQGESLGLVGESGCGKTTLAKSIMRLLPKNGRISSGEMIFKGEDIVKKNNEEIRKLRLKEIAMVSQSAMNALNPVYTVGEQLIEGIRAHSNMTKAEATKRAEEVFEIIGLEAKRLKSYPHQMSGGMKQRAIIAMALTLNPSLIIADEPTTALDVVVQDKILNQILQIQKQINSSMVFITHDISVVSEICDTIIVMYGGKIMEKSSTKTFFKAPYHPYSLGLQNAFPSILEISDELISIPGSPPNLMKEQKGCRFQARCPFRTELCQNELPKLKEVDKEHFVACHYTEDINTFRRKAKKRETWKHVQERLILEDRGDE</sequence>
<feature type="domain" description="ABC transporter" evidence="10">
    <location>
        <begin position="6"/>
        <end position="252"/>
    </location>
</feature>
<dbReference type="InterPro" id="IPR003593">
    <property type="entry name" value="AAA+_ATPase"/>
</dbReference>
<gene>
    <name evidence="11" type="ORF">SAMN05660462_00925</name>
</gene>
<keyword evidence="9" id="KW-0472">Membrane</keyword>
<dbReference type="SUPFAM" id="SSF52540">
    <property type="entry name" value="P-loop containing nucleoside triphosphate hydrolases"/>
    <property type="match status" value="1"/>
</dbReference>
<evidence type="ECO:0000256" key="1">
    <source>
        <dbReference type="ARBA" id="ARBA00004202"/>
    </source>
</evidence>
<dbReference type="GO" id="GO:0005886">
    <property type="term" value="C:plasma membrane"/>
    <property type="evidence" value="ECO:0007669"/>
    <property type="project" value="UniProtKB-SubCell"/>
</dbReference>
<dbReference type="AlphaFoldDB" id="A0A1H3MUG1"/>
<evidence type="ECO:0000256" key="4">
    <source>
        <dbReference type="ARBA" id="ARBA00022475"/>
    </source>
</evidence>
<dbReference type="InterPro" id="IPR003439">
    <property type="entry name" value="ABC_transporter-like_ATP-bd"/>
</dbReference>
<dbReference type="STRING" id="415015.SAMN05660462_00925"/>
<dbReference type="GO" id="GO:0005524">
    <property type="term" value="F:ATP binding"/>
    <property type="evidence" value="ECO:0007669"/>
    <property type="project" value="UniProtKB-KW"/>
</dbReference>
<evidence type="ECO:0000313" key="11">
    <source>
        <dbReference type="EMBL" id="SDY80337.1"/>
    </source>
</evidence>
<dbReference type="SMART" id="SM00382">
    <property type="entry name" value="AAA"/>
    <property type="match status" value="1"/>
</dbReference>
<evidence type="ECO:0000256" key="8">
    <source>
        <dbReference type="ARBA" id="ARBA00022967"/>
    </source>
</evidence>
<dbReference type="GO" id="GO:0016887">
    <property type="term" value="F:ATP hydrolysis activity"/>
    <property type="evidence" value="ECO:0007669"/>
    <property type="project" value="InterPro"/>
</dbReference>
<dbReference type="Proteomes" id="UP000198625">
    <property type="component" value="Unassembled WGS sequence"/>
</dbReference>
<dbReference type="FunFam" id="3.40.50.300:FF:000016">
    <property type="entry name" value="Oligopeptide ABC transporter ATP-binding component"/>
    <property type="match status" value="1"/>
</dbReference>
<comment type="similarity">
    <text evidence="2">Belongs to the ABC transporter superfamily.</text>
</comment>
<evidence type="ECO:0000256" key="3">
    <source>
        <dbReference type="ARBA" id="ARBA00022448"/>
    </source>
</evidence>
<evidence type="ECO:0000256" key="9">
    <source>
        <dbReference type="ARBA" id="ARBA00023136"/>
    </source>
</evidence>